<dbReference type="SUPFAM" id="SSF81383">
    <property type="entry name" value="F-box domain"/>
    <property type="match status" value="1"/>
</dbReference>
<evidence type="ECO:0000313" key="1">
    <source>
        <dbReference type="EMBL" id="CAG8837980.1"/>
    </source>
</evidence>
<feature type="non-terminal residue" evidence="1">
    <location>
        <position position="226"/>
    </location>
</feature>
<sequence length="226" mass="27291">DFSKKKPKTFIESKMIESANEVKNIHFLTLVLNYINNPCTFFFVSLVCKLWKRIAESHDFWENLYFGSKQTSIEQINFKLDVLQDYCLDRWNFYKPTSIFKTRANYDFCEYLVDELEPLVDFSVVESAKLKLCSNCTIKKKEFLFNSIRQLQDSIYKKSKEVKYIKFFSKDIIRIVLYNLYKILNEKDLYIEKYGGIVKNYDFSKNLRYNHNFNYNSDDKDFGYFY</sequence>
<proteinExistence type="predicted"/>
<dbReference type="EMBL" id="CAJVQB010057040">
    <property type="protein sequence ID" value="CAG8837980.1"/>
    <property type="molecule type" value="Genomic_DNA"/>
</dbReference>
<keyword evidence="2" id="KW-1185">Reference proteome</keyword>
<feature type="non-terminal residue" evidence="1">
    <location>
        <position position="1"/>
    </location>
</feature>
<comment type="caution">
    <text evidence="1">The sequence shown here is derived from an EMBL/GenBank/DDBJ whole genome shotgun (WGS) entry which is preliminary data.</text>
</comment>
<accession>A0ABN7WQG6</accession>
<gene>
    <name evidence="1" type="ORF">GMARGA_LOCUS33753</name>
</gene>
<protein>
    <submittedName>
        <fullName evidence="1">4455_t:CDS:1</fullName>
    </submittedName>
</protein>
<dbReference type="Proteomes" id="UP000789901">
    <property type="component" value="Unassembled WGS sequence"/>
</dbReference>
<organism evidence="1 2">
    <name type="scientific">Gigaspora margarita</name>
    <dbReference type="NCBI Taxonomy" id="4874"/>
    <lineage>
        <taxon>Eukaryota</taxon>
        <taxon>Fungi</taxon>
        <taxon>Fungi incertae sedis</taxon>
        <taxon>Mucoromycota</taxon>
        <taxon>Glomeromycotina</taxon>
        <taxon>Glomeromycetes</taxon>
        <taxon>Diversisporales</taxon>
        <taxon>Gigasporaceae</taxon>
        <taxon>Gigaspora</taxon>
    </lineage>
</organism>
<evidence type="ECO:0000313" key="2">
    <source>
        <dbReference type="Proteomes" id="UP000789901"/>
    </source>
</evidence>
<name>A0ABN7WQG6_GIGMA</name>
<dbReference type="InterPro" id="IPR036047">
    <property type="entry name" value="F-box-like_dom_sf"/>
</dbReference>
<reference evidence="1 2" key="1">
    <citation type="submission" date="2021-06" db="EMBL/GenBank/DDBJ databases">
        <authorList>
            <person name="Kallberg Y."/>
            <person name="Tangrot J."/>
            <person name="Rosling A."/>
        </authorList>
    </citation>
    <scope>NUCLEOTIDE SEQUENCE [LARGE SCALE GENOMIC DNA]</scope>
    <source>
        <strain evidence="1 2">120-4 pot B 10/14</strain>
    </source>
</reference>